<dbReference type="PANTHER" id="PTHR35868:SF3">
    <property type="entry name" value="DUF2804 DOMAIN-CONTAINING PROTEIN"/>
    <property type="match status" value="1"/>
</dbReference>
<proteinExistence type="predicted"/>
<sequence length="342" mass="39378">MQKEITERTALLNEDGTLAVAGWARRNLFEYDRKLVGPRGRLKEWDFYQISNGTLMVQINFFNITIASAATASLIDMRNGRKLACASLSLGTRNRYLLPEVSDTPNYFRYDKNGVYLEFDTCEEKRKLLFGGIAQGKKFRMRFDMYYGKDDENITIVTPFAGKPNRFFLTTKQNCMPCEGKVVWGKKEFVFDRADTFAVLDWGRGVWPHKNVWYWGNGATYIDGKRFGFEITWKIGDESNATETCLFFDGKAHKIGAVDVEKFPGDDNGWMKPWHFVSDDGRFDVTMTPFYDNKSGVVLFGQLGMKTHQVHGLWNGYAVLDDGTRLEIKDMYAFCEYVVNAW</sequence>
<dbReference type="Proteomes" id="UP000824088">
    <property type="component" value="Unassembled WGS sequence"/>
</dbReference>
<reference evidence="1" key="2">
    <citation type="journal article" date="2021" name="PeerJ">
        <title>Extensive microbial diversity within the chicken gut microbiome revealed by metagenomics and culture.</title>
        <authorList>
            <person name="Gilroy R."/>
            <person name="Ravi A."/>
            <person name="Getino M."/>
            <person name="Pursley I."/>
            <person name="Horton D.L."/>
            <person name="Alikhan N.F."/>
            <person name="Baker D."/>
            <person name="Gharbi K."/>
            <person name="Hall N."/>
            <person name="Watson M."/>
            <person name="Adriaenssens E.M."/>
            <person name="Foster-Nyarko E."/>
            <person name="Jarju S."/>
            <person name="Secka A."/>
            <person name="Antonio M."/>
            <person name="Oren A."/>
            <person name="Chaudhuri R.R."/>
            <person name="La Ragione R."/>
            <person name="Hildebrand F."/>
            <person name="Pallen M.J."/>
        </authorList>
    </citation>
    <scope>NUCLEOTIDE SEQUENCE</scope>
    <source>
        <strain evidence="1">1063</strain>
    </source>
</reference>
<name>A0A9D1HR39_9FIRM</name>
<evidence type="ECO:0000313" key="2">
    <source>
        <dbReference type="Proteomes" id="UP000824088"/>
    </source>
</evidence>
<dbReference type="AlphaFoldDB" id="A0A9D1HR39"/>
<gene>
    <name evidence="1" type="ORF">IAD51_02535</name>
</gene>
<accession>A0A9D1HR39</accession>
<dbReference type="Pfam" id="PF10974">
    <property type="entry name" value="DUF2804"/>
    <property type="match status" value="1"/>
</dbReference>
<organism evidence="1 2">
    <name type="scientific">Candidatus Limadaptatus stercorigallinarum</name>
    <dbReference type="NCBI Taxonomy" id="2840845"/>
    <lineage>
        <taxon>Bacteria</taxon>
        <taxon>Bacillati</taxon>
        <taxon>Bacillota</taxon>
        <taxon>Clostridia</taxon>
        <taxon>Eubacteriales</taxon>
        <taxon>Candidatus Limadaptatus</taxon>
    </lineage>
</organism>
<dbReference type="EMBL" id="DVMN01000045">
    <property type="protein sequence ID" value="HIU21103.1"/>
    <property type="molecule type" value="Genomic_DNA"/>
</dbReference>
<protein>
    <submittedName>
        <fullName evidence="1">DUF2804 domain-containing protein</fullName>
    </submittedName>
</protein>
<dbReference type="InterPro" id="IPR021243">
    <property type="entry name" value="DUF2804"/>
</dbReference>
<reference evidence="1" key="1">
    <citation type="submission" date="2020-10" db="EMBL/GenBank/DDBJ databases">
        <authorList>
            <person name="Gilroy R."/>
        </authorList>
    </citation>
    <scope>NUCLEOTIDE SEQUENCE</scope>
    <source>
        <strain evidence="1">1063</strain>
    </source>
</reference>
<dbReference type="PANTHER" id="PTHR35868">
    <property type="entry name" value="DUF2804 DOMAIN-CONTAINING PROTEIN-RELATED"/>
    <property type="match status" value="1"/>
</dbReference>
<evidence type="ECO:0000313" key="1">
    <source>
        <dbReference type="EMBL" id="HIU21103.1"/>
    </source>
</evidence>
<comment type="caution">
    <text evidence="1">The sequence shown here is derived from an EMBL/GenBank/DDBJ whole genome shotgun (WGS) entry which is preliminary data.</text>
</comment>